<reference evidence="1" key="1">
    <citation type="submission" date="2018-10" db="EMBL/GenBank/DDBJ databases">
        <title>Effector identification in a new, highly contiguous assembly of the strawberry crown rot pathogen Phytophthora cactorum.</title>
        <authorList>
            <person name="Armitage A.D."/>
            <person name="Nellist C.F."/>
            <person name="Bates H."/>
            <person name="Vickerstaff R.J."/>
            <person name="Harrison R.J."/>
        </authorList>
    </citation>
    <scope>NUCLEOTIDE SEQUENCE</scope>
    <source>
        <strain evidence="1">4040</strain>
    </source>
</reference>
<proteinExistence type="predicted"/>
<organism evidence="1 2">
    <name type="scientific">Phytophthora cactorum</name>
    <dbReference type="NCBI Taxonomy" id="29920"/>
    <lineage>
        <taxon>Eukaryota</taxon>
        <taxon>Sar</taxon>
        <taxon>Stramenopiles</taxon>
        <taxon>Oomycota</taxon>
        <taxon>Peronosporomycetes</taxon>
        <taxon>Peronosporales</taxon>
        <taxon>Peronosporaceae</taxon>
        <taxon>Phytophthora</taxon>
    </lineage>
</organism>
<gene>
    <name evidence="1" type="ORF">PC117_g10802</name>
</gene>
<protein>
    <submittedName>
        <fullName evidence="1">Uncharacterized protein</fullName>
    </submittedName>
</protein>
<evidence type="ECO:0000313" key="2">
    <source>
        <dbReference type="Proteomes" id="UP000736787"/>
    </source>
</evidence>
<dbReference type="EMBL" id="RCMK01000268">
    <property type="protein sequence ID" value="KAG2939725.1"/>
    <property type="molecule type" value="Genomic_DNA"/>
</dbReference>
<dbReference type="Proteomes" id="UP000736787">
    <property type="component" value="Unassembled WGS sequence"/>
</dbReference>
<dbReference type="AlphaFoldDB" id="A0A8T1DFH6"/>
<evidence type="ECO:0000313" key="1">
    <source>
        <dbReference type="EMBL" id="KAG2939725.1"/>
    </source>
</evidence>
<dbReference type="VEuPathDB" id="FungiDB:PC110_g8817"/>
<sequence>MELEQYSESKILLAHQLVCMFMTSEGCLICGADLGGITEGSHRSSDFRFTALGKVLNIPEAEINLWEGIHLGNFAVTIQLAYKRFGGVKSEQKASRFSVESMEIKLIALIRGGLPENFSKLNLQEYMTMGAHITVVTEDQAVPDGHGDQRLTGETVWGLQDIRISQIGSRVRTTSALRHKNARMIIVYSLWSRTRVGWTPPAPLSVGTAQCTLNEESSSDWILAVAILTTFSSAARMKGCND</sequence>
<comment type="caution">
    <text evidence="1">The sequence shown here is derived from an EMBL/GenBank/DDBJ whole genome shotgun (WGS) entry which is preliminary data.</text>
</comment>
<accession>A0A8T1DFH6</accession>
<name>A0A8T1DFH6_9STRA</name>